<name>A0A829Q8G5_9MYCO</name>
<dbReference type="CDD" id="cd13399">
    <property type="entry name" value="Slt35-like"/>
    <property type="match status" value="1"/>
</dbReference>
<dbReference type="GO" id="GO:0009253">
    <property type="term" value="P:peptidoglycan catabolic process"/>
    <property type="evidence" value="ECO:0007669"/>
    <property type="project" value="TreeGrafter"/>
</dbReference>
<dbReference type="InterPro" id="IPR031304">
    <property type="entry name" value="SLT_2"/>
</dbReference>
<gene>
    <name evidence="3" type="ORF">I543_1534</name>
</gene>
<dbReference type="Pfam" id="PF13406">
    <property type="entry name" value="SLT_2"/>
    <property type="match status" value="1"/>
</dbReference>
<dbReference type="InterPro" id="IPR023346">
    <property type="entry name" value="Lysozyme-like_dom_sf"/>
</dbReference>
<feature type="compositionally biased region" description="Pro residues" evidence="1">
    <location>
        <begin position="399"/>
        <end position="409"/>
    </location>
</feature>
<dbReference type="GO" id="GO:0008933">
    <property type="term" value="F:peptidoglycan lytic transglycosylase activity"/>
    <property type="evidence" value="ECO:0007669"/>
    <property type="project" value="TreeGrafter"/>
</dbReference>
<protein>
    <submittedName>
        <fullName evidence="3">Transglycosylase SLT domain protein</fullName>
    </submittedName>
</protein>
<reference evidence="3 4" key="1">
    <citation type="submission" date="2013-12" db="EMBL/GenBank/DDBJ databases">
        <authorList>
            <person name="Madinger N."/>
            <person name="Lenaerts A."/>
            <person name="Ordway D."/>
            <person name="DeGroote M.A."/>
            <person name="Parker T."/>
            <person name="Sizemore C."/>
            <person name="Tallon L.J."/>
            <person name="Sadzewicz L.K."/>
            <person name="Sengamalay N."/>
            <person name="Fraser C.M."/>
            <person name="Hine E."/>
            <person name="Shefchek K.A."/>
            <person name="Das S.P."/>
            <person name="Tettelin H."/>
        </authorList>
    </citation>
    <scope>NUCLEOTIDE SEQUENCE [LARGE SCALE GENOMIC DNA]</scope>
    <source>
        <strain evidence="3 4">21</strain>
    </source>
</reference>
<evidence type="ECO:0000313" key="3">
    <source>
        <dbReference type="EMBL" id="EUA48477.1"/>
    </source>
</evidence>
<evidence type="ECO:0000259" key="2">
    <source>
        <dbReference type="Pfam" id="PF13406"/>
    </source>
</evidence>
<dbReference type="Gene3D" id="1.10.530.10">
    <property type="match status" value="1"/>
</dbReference>
<dbReference type="SUPFAM" id="SSF53955">
    <property type="entry name" value="Lysozyme-like"/>
    <property type="match status" value="1"/>
</dbReference>
<evidence type="ECO:0000313" key="4">
    <source>
        <dbReference type="Proteomes" id="UP000020103"/>
    </source>
</evidence>
<dbReference type="Proteomes" id="UP000020103">
    <property type="component" value="Unassembled WGS sequence"/>
</dbReference>
<sequence length="454" mass="47645">MELPRWVATSVNHARGAASRIKGNSASVPWVRVGGLSALTVIGFAVAASSAQVSGQAVVPVPVPMVSAATPQAEVGELNLVTVVRPPTQYRIAPSAAIAPPPPGIVMAPGGLGIPKIALEAYQNAEKMMAKAAPGCGVSWNLLAGIGRIESGHANNGATDVKGRVIRPIYGPSLDGTLPGNEVIVDHEQSRTQGSQVYVRAMGPMQFLPSTWNHYASDGDGDGKADPQNVFDASLAAARYLCSGGLNLRDRSQTMSAILRYNNSVAYAQNVLAWAAGYATGVIPLNLPPLTAADVAPERKAHLGGGESRGLGPGSVTDVAGLSPNDPLAQLPIVNPLTPDRAVVAALPGAVPPAPEAPQAPCMLFCAPPPPPAEPFNPFAPQPPAEPFNPFAPNQAPQPFNPFAPPPPRWSWDRRPDPHPHRQRRGRKRHALDSGSDIRAHHGRAQRTRRGYRP</sequence>
<feature type="compositionally biased region" description="Basic residues" evidence="1">
    <location>
        <begin position="441"/>
        <end position="454"/>
    </location>
</feature>
<feature type="compositionally biased region" description="Basic and acidic residues" evidence="1">
    <location>
        <begin position="411"/>
        <end position="420"/>
    </location>
</feature>
<feature type="compositionally biased region" description="Basic residues" evidence="1">
    <location>
        <begin position="421"/>
        <end position="430"/>
    </location>
</feature>
<dbReference type="PANTHER" id="PTHR30163">
    <property type="entry name" value="MEMBRANE-BOUND LYTIC MUREIN TRANSGLYCOSYLASE B"/>
    <property type="match status" value="1"/>
</dbReference>
<dbReference type="PANTHER" id="PTHR30163:SF8">
    <property type="entry name" value="LYTIC MUREIN TRANSGLYCOSYLASE"/>
    <property type="match status" value="1"/>
</dbReference>
<feature type="compositionally biased region" description="Low complexity" evidence="1">
    <location>
        <begin position="388"/>
        <end position="398"/>
    </location>
</feature>
<accession>A0A829Q8G5</accession>
<feature type="domain" description="Transglycosylase SLT" evidence="2">
    <location>
        <begin position="198"/>
        <end position="245"/>
    </location>
</feature>
<dbReference type="EMBL" id="JAOF01000001">
    <property type="protein sequence ID" value="EUA48477.1"/>
    <property type="molecule type" value="Genomic_DNA"/>
</dbReference>
<feature type="region of interest" description="Disordered" evidence="1">
    <location>
        <begin position="374"/>
        <end position="454"/>
    </location>
</feature>
<organism evidence="3 4">
    <name type="scientific">Mycobacteroides abscessus 21</name>
    <dbReference type="NCBI Taxonomy" id="1299324"/>
    <lineage>
        <taxon>Bacteria</taxon>
        <taxon>Bacillati</taxon>
        <taxon>Actinomycetota</taxon>
        <taxon>Actinomycetes</taxon>
        <taxon>Mycobacteriales</taxon>
        <taxon>Mycobacteriaceae</taxon>
        <taxon>Mycobacteroides</taxon>
        <taxon>Mycobacteroides abscessus</taxon>
    </lineage>
</organism>
<evidence type="ECO:0000256" key="1">
    <source>
        <dbReference type="SAM" id="MobiDB-lite"/>
    </source>
</evidence>
<dbReference type="InterPro" id="IPR043426">
    <property type="entry name" value="MltB-like"/>
</dbReference>
<dbReference type="AlphaFoldDB" id="A0A829Q8G5"/>
<feature type="compositionally biased region" description="Pro residues" evidence="1">
    <location>
        <begin position="374"/>
        <end position="387"/>
    </location>
</feature>
<comment type="caution">
    <text evidence="3">The sequence shown here is derived from an EMBL/GenBank/DDBJ whole genome shotgun (WGS) entry which is preliminary data.</text>
</comment>
<proteinExistence type="predicted"/>